<keyword evidence="1" id="KW-0472">Membrane</keyword>
<protein>
    <submittedName>
        <fullName evidence="2">Uncharacterized protein</fullName>
    </submittedName>
</protein>
<evidence type="ECO:0000313" key="3">
    <source>
        <dbReference type="Proteomes" id="UP000244523"/>
    </source>
</evidence>
<keyword evidence="1" id="KW-0812">Transmembrane</keyword>
<proteinExistence type="predicted"/>
<keyword evidence="3" id="KW-1185">Reference proteome</keyword>
<organism evidence="2 3">
    <name type="scientific">Yoonia sediminilitoris</name>
    <dbReference type="NCBI Taxonomy" id="1286148"/>
    <lineage>
        <taxon>Bacteria</taxon>
        <taxon>Pseudomonadati</taxon>
        <taxon>Pseudomonadota</taxon>
        <taxon>Alphaproteobacteria</taxon>
        <taxon>Rhodobacterales</taxon>
        <taxon>Paracoccaceae</taxon>
        <taxon>Yoonia</taxon>
    </lineage>
</organism>
<reference evidence="2 3" key="1">
    <citation type="submission" date="2018-04" db="EMBL/GenBank/DDBJ databases">
        <title>Genomic Encyclopedia of Archaeal and Bacterial Type Strains, Phase II (KMG-II): from individual species to whole genera.</title>
        <authorList>
            <person name="Goeker M."/>
        </authorList>
    </citation>
    <scope>NUCLEOTIDE SEQUENCE [LARGE SCALE GENOMIC DNA]</scope>
    <source>
        <strain evidence="2 3">DSM 29955</strain>
    </source>
</reference>
<keyword evidence="1" id="KW-1133">Transmembrane helix</keyword>
<name>A0A2T6KPY5_9RHOB</name>
<dbReference type="AlphaFoldDB" id="A0A2T6KPY5"/>
<feature type="transmembrane region" description="Helical" evidence="1">
    <location>
        <begin position="6"/>
        <end position="26"/>
    </location>
</feature>
<sequence>MIRLIFFAVLIAVLVVAGILVVTILLSVFTAKTVMGADNMPSPIQKISYIALVILLIGLSVGWIGGV</sequence>
<dbReference type="Proteomes" id="UP000244523">
    <property type="component" value="Unassembled WGS sequence"/>
</dbReference>
<accession>A0A2T6KPY5</accession>
<comment type="caution">
    <text evidence="2">The sequence shown here is derived from an EMBL/GenBank/DDBJ whole genome shotgun (WGS) entry which is preliminary data.</text>
</comment>
<evidence type="ECO:0000313" key="2">
    <source>
        <dbReference type="EMBL" id="PUB18631.1"/>
    </source>
</evidence>
<dbReference type="EMBL" id="QBUD01000001">
    <property type="protein sequence ID" value="PUB18631.1"/>
    <property type="molecule type" value="Genomic_DNA"/>
</dbReference>
<evidence type="ECO:0000256" key="1">
    <source>
        <dbReference type="SAM" id="Phobius"/>
    </source>
</evidence>
<feature type="transmembrane region" description="Helical" evidence="1">
    <location>
        <begin position="47"/>
        <end position="66"/>
    </location>
</feature>
<gene>
    <name evidence="2" type="ORF">C8N45_101215</name>
</gene>
<dbReference type="RefSeq" id="WP_108384379.1">
    <property type="nucleotide sequence ID" value="NZ_QBUD01000001.1"/>
</dbReference>